<comment type="subcellular location">
    <subcellularLocation>
        <location evidence="2">Endoplasmic reticulum membrane</location>
        <topology evidence="2">Multi-pass membrane protein</topology>
    </subcellularLocation>
    <subcellularLocation>
        <location evidence="18">Membrane</location>
        <topology evidence="18">Multi-pass membrane protein</topology>
    </subcellularLocation>
</comment>
<dbReference type="PROSITE" id="PS00154">
    <property type="entry name" value="ATPASE_E1_E2"/>
    <property type="match status" value="1"/>
</dbReference>
<keyword evidence="7" id="KW-0256">Endoplasmic reticulum</keyword>
<dbReference type="SFLD" id="SFLDG00002">
    <property type="entry name" value="C1.7:_P-type_atpase_like"/>
    <property type="match status" value="1"/>
</dbReference>
<dbReference type="GO" id="GO:0140327">
    <property type="term" value="F:flippase activity"/>
    <property type="evidence" value="ECO:0007669"/>
    <property type="project" value="UniProtKB-ARBA"/>
</dbReference>
<feature type="binding site" evidence="16">
    <location>
        <position position="923"/>
    </location>
    <ligand>
        <name>ATP</name>
        <dbReference type="ChEBI" id="CHEBI:30616"/>
    </ligand>
</feature>
<feature type="domain" description="P-type ATPase N-terminal" evidence="20">
    <location>
        <begin position="30"/>
        <end position="86"/>
    </location>
</feature>
<dbReference type="InterPro" id="IPR008250">
    <property type="entry name" value="ATPase_P-typ_transduc_dom_A_sf"/>
</dbReference>
<evidence type="ECO:0000256" key="8">
    <source>
        <dbReference type="ARBA" id="ARBA00022840"/>
    </source>
</evidence>
<dbReference type="InterPro" id="IPR023298">
    <property type="entry name" value="ATPase_P-typ_TM_dom_sf"/>
</dbReference>
<dbReference type="InterPro" id="IPR018303">
    <property type="entry name" value="ATPase_P-typ_P_site"/>
</dbReference>
<feature type="binding site" evidence="17">
    <location>
        <position position="943"/>
    </location>
    <ligand>
        <name>Mg(2+)</name>
        <dbReference type="ChEBI" id="CHEBI:18420"/>
    </ligand>
</feature>
<sequence length="1247" mass="140609">MRRRKRSLGERYRLVVPKHAQSKECLNNIHSKYNLGNSIKTTKYSLWSFLPKNLFEQFHRFANIYFLAIIILNLIPEINAFGKYIAMVPLIFVLSVTAIKDLYEDRRRYKSDKAVNNNICHVFNSDAREYQQVKWKKVVVGDFVRLRSDESVPSDILLLNTSDDNSICHIETANLDGETNLKQREVVKGLHVGNSRFSPEQFEFKLKCEEPNNHIHRFNGTLSNDEGKEIPVGKNNLLLRGCILRNTDWAEGIVVYAGHDTKALMNNSGPRYKRSKVERDLNLDVVSCVVILFILCFLGGVGCGFWTDRNGFFNRHFTPGSTDADQPFVRKPVTEGFIRFWTFVIILQVLIPISLYVSMEVVKLFQVYFISNDLELYYAEMDQPVLCRALNINEDLGQIKFVFSDKTGTLTENKMVFKRCTIGGRNFSHGDKLGSDLTDAAPSSSDADQMYHQISDESNGGELYWDKELAQVVESNGRNNYHCGPQSSYLREFFILLAICNTVVVTRKSKGTSNNSASPTDQTDLPHNPDNKHVPVDLGEYSSWNNHLIPDSNSAHGNLGVSATPVKTSLERSSKRLKSPGSLIEAAVEQSTANDEILYEAESPDEAALVKAAHLYGYKLLSRSPDKVTLYIPGEGEVAYEILHVLPFDSSRKRMSIIVRREDDSSIVLYCKGADSAVLPKLERANQQFQGDDVDAGEGSWAARSRSRGSLVEETSCHLDLYARDGLRTLCMARRDLATGDYEEWLEQHRHAETAIHDRERLLRESAHKLECNLELLGATGIEDRLQDGVPETIAMLREAGLKVWVLTGDKQETAINVGHSCKLLDTTMQKVILNAKTKAECEDQITSWLAHFQSEVMSIASDHSSNTVSGRINAPVNDRSVGLVIDGRTLMFALEEPLKIKFLDLARHCQAVLCCRATPLQKSAVVQLVRNGLKTMTLAIGDGANDVSMIQMADVGIGISGQEGMQAVMASDFAIGRFKFLSRLLLVHGHWCYDRISKMFLYFFFKNAMFVLVLFWFQLYNGFSGSNAIDDLSLILFNLALTTVPPVICGVLDKDVPDPMLTAKPSLYKSGQNSEFYTRKLFWMTIFDALYESLVVFYVAFWVYNGTAADIRMVGVTLHQSSVIVANLYLALITAQWTILHHVFLWGSIALSFVWFAILGELRSFFWEMYKVPLVTMATREFWAVCALSAVAALFPRVVISVVRHTLWPTEINKAQLESKRREETQGSRTTFVEQSPEIPRTQLSV</sequence>
<dbReference type="InterPro" id="IPR032630">
    <property type="entry name" value="P_typ_ATPase_c"/>
</dbReference>
<gene>
    <name evidence="22" type="primary">Atp10a</name>
    <name evidence="22" type="ORF">AWC38_SpisGene2131</name>
</gene>
<feature type="binding site" evidence="16">
    <location>
        <position position="405"/>
    </location>
    <ligand>
        <name>ATP</name>
        <dbReference type="ChEBI" id="CHEBI:30616"/>
    </ligand>
</feature>
<dbReference type="InterPro" id="IPR001757">
    <property type="entry name" value="P_typ_ATPase"/>
</dbReference>
<feature type="binding site" evidence="16">
    <location>
        <position position="917"/>
    </location>
    <ligand>
        <name>ATP</name>
        <dbReference type="ChEBI" id="CHEBI:30616"/>
    </ligand>
</feature>
<evidence type="ECO:0000313" key="22">
    <source>
        <dbReference type="EMBL" id="PFX33080.1"/>
    </source>
</evidence>
<dbReference type="InterPro" id="IPR036412">
    <property type="entry name" value="HAD-like_sf"/>
</dbReference>
<evidence type="ECO:0000256" key="12">
    <source>
        <dbReference type="ARBA" id="ARBA00023136"/>
    </source>
</evidence>
<dbReference type="PRINTS" id="PR00119">
    <property type="entry name" value="CATATPASE"/>
</dbReference>
<evidence type="ECO:0000256" key="18">
    <source>
        <dbReference type="RuleBase" id="RU362033"/>
    </source>
</evidence>
<feature type="binding site" evidence="17">
    <location>
        <position position="405"/>
    </location>
    <ligand>
        <name>Mg(2+)</name>
        <dbReference type="ChEBI" id="CHEBI:18420"/>
    </ligand>
</feature>
<dbReference type="GO" id="GO:0016887">
    <property type="term" value="F:ATP hydrolysis activity"/>
    <property type="evidence" value="ECO:0007669"/>
    <property type="project" value="InterPro"/>
</dbReference>
<evidence type="ECO:0000256" key="11">
    <source>
        <dbReference type="ARBA" id="ARBA00022989"/>
    </source>
</evidence>
<dbReference type="FunFam" id="3.40.50.1000:FF:000023">
    <property type="entry name" value="Phospholipid-transporting ATPase"/>
    <property type="match status" value="1"/>
</dbReference>
<organism evidence="22 23">
    <name type="scientific">Stylophora pistillata</name>
    <name type="common">Smooth cauliflower coral</name>
    <dbReference type="NCBI Taxonomy" id="50429"/>
    <lineage>
        <taxon>Eukaryota</taxon>
        <taxon>Metazoa</taxon>
        <taxon>Cnidaria</taxon>
        <taxon>Anthozoa</taxon>
        <taxon>Hexacorallia</taxon>
        <taxon>Scleractinia</taxon>
        <taxon>Astrocoeniina</taxon>
        <taxon>Pocilloporidae</taxon>
        <taxon>Stylophora</taxon>
    </lineage>
</organism>
<feature type="binding site" evidence="16">
    <location>
        <position position="810"/>
    </location>
    <ligand>
        <name>ATP</name>
        <dbReference type="ChEBI" id="CHEBI:30616"/>
    </ligand>
</feature>
<evidence type="ECO:0000256" key="4">
    <source>
        <dbReference type="ARBA" id="ARBA00022692"/>
    </source>
</evidence>
<feature type="binding site" evidence="16">
    <location>
        <position position="406"/>
    </location>
    <ligand>
        <name>ATP</name>
        <dbReference type="ChEBI" id="CHEBI:30616"/>
    </ligand>
</feature>
<evidence type="ECO:0000256" key="1">
    <source>
        <dbReference type="ARBA" id="ARBA00001946"/>
    </source>
</evidence>
<dbReference type="FunFam" id="3.40.1110.10:FF:000009">
    <property type="entry name" value="Phospholipid-transporting ATPase"/>
    <property type="match status" value="1"/>
</dbReference>
<feature type="binding site" evidence="16">
    <location>
        <position position="809"/>
    </location>
    <ligand>
        <name>ATP</name>
        <dbReference type="ChEBI" id="CHEBI:30616"/>
    </ligand>
</feature>
<dbReference type="EMBL" id="LSMT01000016">
    <property type="protein sequence ID" value="PFX33080.1"/>
    <property type="molecule type" value="Genomic_DNA"/>
</dbReference>
<dbReference type="InterPro" id="IPR006539">
    <property type="entry name" value="P-type_ATPase_IV"/>
</dbReference>
<dbReference type="GO" id="GO:0005789">
    <property type="term" value="C:endoplasmic reticulum membrane"/>
    <property type="evidence" value="ECO:0007669"/>
    <property type="project" value="UniProtKB-SubCell"/>
</dbReference>
<dbReference type="SUPFAM" id="SSF81660">
    <property type="entry name" value="Metal cation-transporting ATPase, ATP-binding domain N"/>
    <property type="match status" value="1"/>
</dbReference>
<feature type="binding site" evidence="17">
    <location>
        <position position="947"/>
    </location>
    <ligand>
        <name>Mg(2+)</name>
        <dbReference type="ChEBI" id="CHEBI:18420"/>
    </ligand>
</feature>
<dbReference type="EC" id="7.6.2.1" evidence="18"/>
<feature type="transmembrane region" description="Helical" evidence="18">
    <location>
        <begin position="84"/>
        <end position="103"/>
    </location>
</feature>
<proteinExistence type="inferred from homology"/>
<dbReference type="Gene3D" id="3.40.50.1000">
    <property type="entry name" value="HAD superfamily/HAD-like"/>
    <property type="match status" value="2"/>
</dbReference>
<feature type="transmembrane region" description="Helical" evidence="18">
    <location>
        <begin position="1033"/>
        <end position="1053"/>
    </location>
</feature>
<evidence type="ECO:0000259" key="20">
    <source>
        <dbReference type="Pfam" id="PF16209"/>
    </source>
</evidence>
<dbReference type="Gene3D" id="1.20.1110.10">
    <property type="entry name" value="Calcium-transporting ATPase, transmembrane domain"/>
    <property type="match status" value="1"/>
</dbReference>
<feature type="binding site" evidence="16">
    <location>
        <position position="672"/>
    </location>
    <ligand>
        <name>ATP</name>
        <dbReference type="ChEBI" id="CHEBI:30616"/>
    </ligand>
</feature>
<evidence type="ECO:0000256" key="2">
    <source>
        <dbReference type="ARBA" id="ARBA00004477"/>
    </source>
</evidence>
<comment type="catalytic activity">
    <reaction evidence="13 18">
        <text>ATP + H2O + phospholipidSide 1 = ADP + phosphate + phospholipidSide 2.</text>
        <dbReference type="EC" id="7.6.2.1"/>
    </reaction>
</comment>
<dbReference type="Pfam" id="PF16209">
    <property type="entry name" value="PhoLip_ATPase_N"/>
    <property type="match status" value="1"/>
</dbReference>
<feature type="binding site" evidence="17">
    <location>
        <position position="407"/>
    </location>
    <ligand>
        <name>Mg(2+)</name>
        <dbReference type="ChEBI" id="CHEBI:18420"/>
    </ligand>
</feature>
<feature type="transmembrane region" description="Helical" evidence="18">
    <location>
        <begin position="1144"/>
        <end position="1163"/>
    </location>
</feature>
<reference evidence="23" key="1">
    <citation type="journal article" date="2017" name="bioRxiv">
        <title>Comparative analysis of the genomes of Stylophora pistillata and Acropora digitifera provides evidence for extensive differences between species of corals.</title>
        <authorList>
            <person name="Voolstra C.R."/>
            <person name="Li Y."/>
            <person name="Liew Y.J."/>
            <person name="Baumgarten S."/>
            <person name="Zoccola D."/>
            <person name="Flot J.-F."/>
            <person name="Tambutte S."/>
            <person name="Allemand D."/>
            <person name="Aranda M."/>
        </authorList>
    </citation>
    <scope>NUCLEOTIDE SEQUENCE [LARGE SCALE GENOMIC DNA]</scope>
</reference>
<dbReference type="SUPFAM" id="SSF81665">
    <property type="entry name" value="Calcium ATPase, transmembrane domain M"/>
    <property type="match status" value="1"/>
</dbReference>
<evidence type="ECO:0000313" key="23">
    <source>
        <dbReference type="Proteomes" id="UP000225706"/>
    </source>
</evidence>
<feature type="region of interest" description="Disordered" evidence="19">
    <location>
        <begin position="508"/>
        <end position="534"/>
    </location>
</feature>
<evidence type="ECO:0000256" key="15">
    <source>
        <dbReference type="PIRSR" id="PIRSR606539-1"/>
    </source>
</evidence>
<evidence type="ECO:0000256" key="14">
    <source>
        <dbReference type="ARBA" id="ARBA00050913"/>
    </source>
</evidence>
<feature type="transmembrane region" description="Helical" evidence="18">
    <location>
        <begin position="1183"/>
        <end position="1201"/>
    </location>
</feature>
<dbReference type="SFLD" id="SFLDF00027">
    <property type="entry name" value="p-type_atpase"/>
    <property type="match status" value="1"/>
</dbReference>
<evidence type="ECO:0000256" key="19">
    <source>
        <dbReference type="SAM" id="MobiDB-lite"/>
    </source>
</evidence>
<feature type="transmembrane region" description="Helical" evidence="18">
    <location>
        <begin position="1082"/>
        <end position="1106"/>
    </location>
</feature>
<evidence type="ECO:0000256" key="9">
    <source>
        <dbReference type="ARBA" id="ARBA00022842"/>
    </source>
</evidence>
<feature type="binding site" evidence="16">
    <location>
        <position position="808"/>
    </location>
    <ligand>
        <name>ATP</name>
        <dbReference type="ChEBI" id="CHEBI:30616"/>
    </ligand>
</feature>
<dbReference type="GO" id="GO:0005886">
    <property type="term" value="C:plasma membrane"/>
    <property type="evidence" value="ECO:0007669"/>
    <property type="project" value="TreeGrafter"/>
</dbReference>
<dbReference type="FunFam" id="2.70.150.10:FF:000054">
    <property type="entry name" value="Phospholipid-transporting ATPase"/>
    <property type="match status" value="1"/>
</dbReference>
<feature type="binding site" evidence="16">
    <location>
        <position position="946"/>
    </location>
    <ligand>
        <name>ATP</name>
        <dbReference type="ChEBI" id="CHEBI:30616"/>
    </ligand>
</feature>
<feature type="transmembrane region" description="Helical" evidence="18">
    <location>
        <begin position="1001"/>
        <end position="1021"/>
    </location>
</feature>
<comment type="caution">
    <text evidence="22">The sequence shown here is derived from an EMBL/GenBank/DDBJ whole genome shotgun (WGS) entry which is preliminary data.</text>
</comment>
<keyword evidence="23" id="KW-1185">Reference proteome</keyword>
<keyword evidence="8 16" id="KW-0067">ATP-binding</keyword>
<evidence type="ECO:0000256" key="3">
    <source>
        <dbReference type="ARBA" id="ARBA00008109"/>
    </source>
</evidence>
<dbReference type="PANTHER" id="PTHR24092:SF218">
    <property type="entry name" value="PHOSPHOLIPID-TRANSPORTING ATPASE"/>
    <property type="match status" value="1"/>
</dbReference>
<dbReference type="SFLD" id="SFLDS00003">
    <property type="entry name" value="Haloacid_Dehalogenase"/>
    <property type="match status" value="1"/>
</dbReference>
<feature type="region of interest" description="Disordered" evidence="19">
    <location>
        <begin position="1219"/>
        <end position="1247"/>
    </location>
</feature>
<dbReference type="NCBIfam" id="TIGR01652">
    <property type="entry name" value="ATPase-Plipid"/>
    <property type="match status" value="2"/>
</dbReference>
<comment type="similarity">
    <text evidence="3 18">Belongs to the cation transport ATPase (P-type) (TC 3.A.3) family. Type IV subfamily.</text>
</comment>
<keyword evidence="11 18" id="KW-1133">Transmembrane helix</keyword>
<dbReference type="Pfam" id="PF13246">
    <property type="entry name" value="Cation_ATPase"/>
    <property type="match status" value="1"/>
</dbReference>
<comment type="cofactor">
    <cofactor evidence="1 17">
        <name>Mg(2+)</name>
        <dbReference type="ChEBI" id="CHEBI:18420"/>
    </cofactor>
</comment>
<dbReference type="GO" id="GO:0045332">
    <property type="term" value="P:phospholipid translocation"/>
    <property type="evidence" value="ECO:0007669"/>
    <property type="project" value="TreeGrafter"/>
</dbReference>
<dbReference type="CDD" id="cd02073">
    <property type="entry name" value="P-type_ATPase_APLT_Dnf-like"/>
    <property type="match status" value="1"/>
</dbReference>
<evidence type="ECO:0000256" key="7">
    <source>
        <dbReference type="ARBA" id="ARBA00022824"/>
    </source>
</evidence>
<dbReference type="GO" id="GO:0000287">
    <property type="term" value="F:magnesium ion binding"/>
    <property type="evidence" value="ECO:0007669"/>
    <property type="project" value="UniProtKB-UniRule"/>
</dbReference>
<keyword evidence="4 18" id="KW-0812">Transmembrane</keyword>
<dbReference type="InterPro" id="IPR023299">
    <property type="entry name" value="ATPase_P-typ_cyto_dom_N"/>
</dbReference>
<keyword evidence="6 16" id="KW-0547">Nucleotide-binding</keyword>
<dbReference type="STRING" id="50429.A0A2B4SW24"/>
<keyword evidence="12 18" id="KW-0472">Membrane</keyword>
<dbReference type="Proteomes" id="UP000225706">
    <property type="component" value="Unassembled WGS sequence"/>
</dbReference>
<feature type="transmembrane region" description="Helical" evidence="18">
    <location>
        <begin position="61"/>
        <end position="78"/>
    </location>
</feature>
<feature type="domain" description="P-type ATPase C-terminal" evidence="21">
    <location>
        <begin position="969"/>
        <end position="1211"/>
    </location>
</feature>
<feature type="binding site" evidence="16">
    <location>
        <position position="407"/>
    </location>
    <ligand>
        <name>ATP</name>
        <dbReference type="ChEBI" id="CHEBI:30616"/>
    </ligand>
</feature>
<name>A0A2B4SW24_STYPI</name>
<accession>A0A2B4SW24</accession>
<feature type="binding site" evidence="16">
    <location>
        <position position="947"/>
    </location>
    <ligand>
        <name>ATP</name>
        <dbReference type="ChEBI" id="CHEBI:30616"/>
    </ligand>
</feature>
<evidence type="ECO:0000259" key="21">
    <source>
        <dbReference type="Pfam" id="PF16212"/>
    </source>
</evidence>
<feature type="transmembrane region" description="Helical" evidence="18">
    <location>
        <begin position="281"/>
        <end position="307"/>
    </location>
</feature>
<feature type="binding site" evidence="16">
    <location>
        <position position="728"/>
    </location>
    <ligand>
        <name>ATP</name>
        <dbReference type="ChEBI" id="CHEBI:30616"/>
    </ligand>
</feature>
<dbReference type="OrthoDB" id="377733at2759"/>
<comment type="catalytic activity">
    <reaction evidence="14">
        <text>a beta-D-glucosyl-(1&lt;-&gt;1')-N-acylsphing-4-enine(out) + ATP + H2O = a beta-D-glucosyl-(1&lt;-&gt;1')-N-acylsphing-4-enine(in) + ADP + phosphate + H(+)</text>
        <dbReference type="Rhea" id="RHEA:66036"/>
        <dbReference type="ChEBI" id="CHEBI:15377"/>
        <dbReference type="ChEBI" id="CHEBI:15378"/>
        <dbReference type="ChEBI" id="CHEBI:22801"/>
        <dbReference type="ChEBI" id="CHEBI:30616"/>
        <dbReference type="ChEBI" id="CHEBI:43474"/>
        <dbReference type="ChEBI" id="CHEBI:456216"/>
    </reaction>
    <physiologicalReaction direction="left-to-right" evidence="14">
        <dbReference type="Rhea" id="RHEA:66037"/>
    </physiologicalReaction>
</comment>
<dbReference type="AlphaFoldDB" id="A0A2B4SW24"/>
<keyword evidence="5 17" id="KW-0479">Metal-binding</keyword>
<evidence type="ECO:0000256" key="16">
    <source>
        <dbReference type="PIRSR" id="PIRSR606539-2"/>
    </source>
</evidence>
<dbReference type="InterPro" id="IPR032631">
    <property type="entry name" value="P-type_ATPase_N"/>
</dbReference>
<dbReference type="PANTHER" id="PTHR24092">
    <property type="entry name" value="PROBABLE PHOSPHOLIPID-TRANSPORTING ATPASE"/>
    <property type="match status" value="1"/>
</dbReference>
<dbReference type="GO" id="GO:0005524">
    <property type="term" value="F:ATP binding"/>
    <property type="evidence" value="ECO:0007669"/>
    <property type="project" value="UniProtKB-UniRule"/>
</dbReference>
<dbReference type="SUPFAM" id="SSF81653">
    <property type="entry name" value="Calcium ATPase, transduction domain A"/>
    <property type="match status" value="1"/>
</dbReference>
<feature type="compositionally biased region" description="Polar residues" evidence="19">
    <location>
        <begin position="511"/>
        <end position="525"/>
    </location>
</feature>
<dbReference type="SUPFAM" id="SSF56784">
    <property type="entry name" value="HAD-like"/>
    <property type="match status" value="1"/>
</dbReference>
<dbReference type="Pfam" id="PF16212">
    <property type="entry name" value="PhoLip_ATPase_C"/>
    <property type="match status" value="1"/>
</dbReference>
<feature type="active site" description="4-aspartylphosphate intermediate" evidence="15">
    <location>
        <position position="405"/>
    </location>
</feature>
<evidence type="ECO:0000256" key="13">
    <source>
        <dbReference type="ARBA" id="ARBA00034036"/>
    </source>
</evidence>
<protein>
    <recommendedName>
        <fullName evidence="18">Phospholipid-transporting ATPase</fullName>
        <ecNumber evidence="18">7.6.2.1</ecNumber>
    </recommendedName>
</protein>
<dbReference type="InterPro" id="IPR023214">
    <property type="entry name" value="HAD_sf"/>
</dbReference>
<evidence type="ECO:0000256" key="17">
    <source>
        <dbReference type="PIRSR" id="PIRSR606539-3"/>
    </source>
</evidence>
<evidence type="ECO:0000256" key="6">
    <source>
        <dbReference type="ARBA" id="ARBA00022741"/>
    </source>
</evidence>
<dbReference type="NCBIfam" id="TIGR01494">
    <property type="entry name" value="ATPase_P-type"/>
    <property type="match status" value="2"/>
</dbReference>
<dbReference type="InterPro" id="IPR044492">
    <property type="entry name" value="P_typ_ATPase_HD_dom"/>
</dbReference>
<keyword evidence="9 17" id="KW-0460">Magnesium</keyword>
<evidence type="ECO:0000256" key="5">
    <source>
        <dbReference type="ARBA" id="ARBA00022723"/>
    </source>
</evidence>
<feature type="binding site" evidence="16">
    <location>
        <position position="648"/>
    </location>
    <ligand>
        <name>ATP</name>
        <dbReference type="ChEBI" id="CHEBI:30616"/>
    </ligand>
</feature>
<keyword evidence="10 18" id="KW-1278">Translocase</keyword>
<feature type="binding site" evidence="16">
    <location>
        <position position="606"/>
    </location>
    <ligand>
        <name>ATP</name>
        <dbReference type="ChEBI" id="CHEBI:30616"/>
    </ligand>
</feature>
<feature type="transmembrane region" description="Helical" evidence="18">
    <location>
        <begin position="1112"/>
        <end position="1132"/>
    </location>
</feature>
<evidence type="ECO:0000256" key="10">
    <source>
        <dbReference type="ARBA" id="ARBA00022967"/>
    </source>
</evidence>
<feature type="transmembrane region" description="Helical" evidence="18">
    <location>
        <begin position="337"/>
        <end position="357"/>
    </location>
</feature>
<dbReference type="Gene3D" id="2.70.150.10">
    <property type="entry name" value="Calcium-transporting ATPase, cytoplasmic transduction domain A"/>
    <property type="match status" value="1"/>
</dbReference>
<dbReference type="Gene3D" id="3.40.1110.10">
    <property type="entry name" value="Calcium-transporting ATPase, cytoplasmic domain N"/>
    <property type="match status" value="2"/>
</dbReference>